<proteinExistence type="predicted"/>
<protein>
    <recommendedName>
        <fullName evidence="1">Prenylated flavin chaperone LpdD-like domain-containing protein</fullName>
    </recommendedName>
</protein>
<gene>
    <name evidence="2" type="ordered locus">Dtox_1650</name>
</gene>
<dbReference type="KEGG" id="dae:Dtox_1650"/>
<dbReference type="Pfam" id="PF21758">
    <property type="entry name" value="PAC_bac"/>
    <property type="match status" value="1"/>
</dbReference>
<dbReference type="STRING" id="485916.Dtox_1650"/>
<evidence type="ECO:0000313" key="2">
    <source>
        <dbReference type="EMBL" id="ACV62507.1"/>
    </source>
</evidence>
<dbReference type="EMBL" id="CP001720">
    <property type="protein sequence ID" value="ACV62507.1"/>
    <property type="molecule type" value="Genomic_DNA"/>
</dbReference>
<name>C8VWF5_DESAS</name>
<dbReference type="Proteomes" id="UP000002217">
    <property type="component" value="Chromosome"/>
</dbReference>
<dbReference type="eggNOG" id="ENOG5032Z3Y">
    <property type="taxonomic scope" value="Bacteria"/>
</dbReference>
<dbReference type="RefSeq" id="WP_015757218.1">
    <property type="nucleotide sequence ID" value="NC_013216.1"/>
</dbReference>
<sequence>MFKQIEVKAGNGKHTVCLLATVTADGLIIQLLGGEKPHVGAVVLSVIRPDSLNQEKAKCNSTVVPRLGHREDEIARPIAEEIAGALRQTVALVAGIHIDNATQADIKILVDNCYQAARLFIRQVS</sequence>
<keyword evidence="3" id="KW-1185">Reference proteome</keyword>
<organism evidence="2 3">
    <name type="scientific">Desulfofarcimen acetoxidans (strain ATCC 49208 / DSM 771 / KCTC 5769 / VKM B-1644 / 5575)</name>
    <name type="common">Desulfotomaculum acetoxidans</name>
    <dbReference type="NCBI Taxonomy" id="485916"/>
    <lineage>
        <taxon>Bacteria</taxon>
        <taxon>Bacillati</taxon>
        <taxon>Bacillota</taxon>
        <taxon>Clostridia</taxon>
        <taxon>Eubacteriales</taxon>
        <taxon>Peptococcaceae</taxon>
        <taxon>Desulfofarcimen</taxon>
    </lineage>
</organism>
<evidence type="ECO:0000313" key="3">
    <source>
        <dbReference type="Proteomes" id="UP000002217"/>
    </source>
</evidence>
<reference evidence="2 3" key="1">
    <citation type="journal article" date="2009" name="Stand. Genomic Sci.">
        <title>Complete genome sequence of Desulfotomaculum acetoxidans type strain (5575).</title>
        <authorList>
            <person name="Spring S."/>
            <person name="Lapidus A."/>
            <person name="Schroder M."/>
            <person name="Gleim D."/>
            <person name="Sims D."/>
            <person name="Meincke L."/>
            <person name="Glavina Del Rio T."/>
            <person name="Tice H."/>
            <person name="Copeland A."/>
            <person name="Cheng J.F."/>
            <person name="Lucas S."/>
            <person name="Chen F."/>
            <person name="Nolan M."/>
            <person name="Bruce D."/>
            <person name="Goodwin L."/>
            <person name="Pitluck S."/>
            <person name="Ivanova N."/>
            <person name="Mavromatis K."/>
            <person name="Mikhailova N."/>
            <person name="Pati A."/>
            <person name="Chen A."/>
            <person name="Palaniappan K."/>
            <person name="Land M."/>
            <person name="Hauser L."/>
            <person name="Chang Y.J."/>
            <person name="Jeffries C.D."/>
            <person name="Chain P."/>
            <person name="Saunders E."/>
            <person name="Brettin T."/>
            <person name="Detter J.C."/>
            <person name="Goker M."/>
            <person name="Bristow J."/>
            <person name="Eisen J.A."/>
            <person name="Markowitz V."/>
            <person name="Hugenholtz P."/>
            <person name="Kyrpides N.C."/>
            <person name="Klenk H.P."/>
            <person name="Han C."/>
        </authorList>
    </citation>
    <scope>NUCLEOTIDE SEQUENCE [LARGE SCALE GENOMIC DNA]</scope>
    <source>
        <strain evidence="3">ATCC 49208 / DSM 771 / VKM B-1644</strain>
    </source>
</reference>
<accession>C8VWF5</accession>
<evidence type="ECO:0000259" key="1">
    <source>
        <dbReference type="Pfam" id="PF21758"/>
    </source>
</evidence>
<dbReference type="AlphaFoldDB" id="C8VWF5"/>
<dbReference type="OrthoDB" id="5878625at2"/>
<feature type="domain" description="Prenylated flavin chaperone LpdD-like" evidence="1">
    <location>
        <begin position="11"/>
        <end position="124"/>
    </location>
</feature>
<dbReference type="HOGENOM" id="CLU_139132_0_0_9"/>
<dbReference type="InterPro" id="IPR048844">
    <property type="entry name" value="LpdD_chaperone-like"/>
</dbReference>